<dbReference type="Proteomes" id="UP000606008">
    <property type="component" value="Unassembled WGS sequence"/>
</dbReference>
<organism evidence="1 2">
    <name type="scientific">Fibrivirga algicola</name>
    <dbReference type="NCBI Taxonomy" id="2950420"/>
    <lineage>
        <taxon>Bacteria</taxon>
        <taxon>Pseudomonadati</taxon>
        <taxon>Bacteroidota</taxon>
        <taxon>Cytophagia</taxon>
        <taxon>Cytophagales</taxon>
        <taxon>Spirosomataceae</taxon>
        <taxon>Fibrivirga</taxon>
    </lineage>
</organism>
<evidence type="ECO:0000313" key="1">
    <source>
        <dbReference type="EMBL" id="NID13754.1"/>
    </source>
</evidence>
<accession>A0ABX0QU67</accession>
<sequence>MDAPKTATFLHELGPSEGWLSTNRVKLYRLDPPCPVRTLAEPIIGAGSPLTQYVAVSSTAYSSRSGKPETIVFLTNSAGKTKLSDLLTQASVQAFDAFEQALAMLGYTLSPINS</sequence>
<name>A0ABX0QU67_9BACT</name>
<evidence type="ECO:0000313" key="2">
    <source>
        <dbReference type="Proteomes" id="UP000606008"/>
    </source>
</evidence>
<protein>
    <submittedName>
        <fullName evidence="1">Uncharacterized protein</fullName>
    </submittedName>
</protein>
<keyword evidence="2" id="KW-1185">Reference proteome</keyword>
<proteinExistence type="predicted"/>
<dbReference type="EMBL" id="WAEL01000015">
    <property type="protein sequence ID" value="NID13754.1"/>
    <property type="molecule type" value="Genomic_DNA"/>
</dbReference>
<reference evidence="2" key="1">
    <citation type="submission" date="2019-09" db="EMBL/GenBank/DDBJ databases">
        <authorList>
            <person name="Jung D.-H."/>
        </authorList>
    </citation>
    <scope>NUCLEOTIDE SEQUENCE [LARGE SCALE GENOMIC DNA]</scope>
    <source>
        <strain evidence="2">JA-25</strain>
    </source>
</reference>
<reference evidence="2" key="2">
    <citation type="submission" date="2023-07" db="EMBL/GenBank/DDBJ databases">
        <authorList>
            <person name="Jung D.-H."/>
        </authorList>
    </citation>
    <scope>NUCLEOTIDE SEQUENCE [LARGE SCALE GENOMIC DNA]</scope>
    <source>
        <strain evidence="2">JA-25</strain>
    </source>
</reference>
<comment type="caution">
    <text evidence="1">The sequence shown here is derived from an EMBL/GenBank/DDBJ whole genome shotgun (WGS) entry which is preliminary data.</text>
</comment>
<dbReference type="RefSeq" id="WP_166694266.1">
    <property type="nucleotide sequence ID" value="NZ_WAEL01000015.1"/>
</dbReference>
<gene>
    <name evidence="1" type="ORF">F7231_26535</name>
</gene>